<reference evidence="1" key="1">
    <citation type="journal article" date="2015" name="Nature">
        <title>Complex archaea that bridge the gap between prokaryotes and eukaryotes.</title>
        <authorList>
            <person name="Spang A."/>
            <person name="Saw J.H."/>
            <person name="Jorgensen S.L."/>
            <person name="Zaremba-Niedzwiedzka K."/>
            <person name="Martijn J."/>
            <person name="Lind A.E."/>
            <person name="van Eijk R."/>
            <person name="Schleper C."/>
            <person name="Guy L."/>
            <person name="Ettema T.J."/>
        </authorList>
    </citation>
    <scope>NUCLEOTIDE SEQUENCE</scope>
</reference>
<organism evidence="1">
    <name type="scientific">marine sediment metagenome</name>
    <dbReference type="NCBI Taxonomy" id="412755"/>
    <lineage>
        <taxon>unclassified sequences</taxon>
        <taxon>metagenomes</taxon>
        <taxon>ecological metagenomes</taxon>
    </lineage>
</organism>
<sequence>METLTKEQLDGYLERKTASFEEVIEKEERKQMLALADKCRDKHKDMIDGSVAQTSVILPFDKIGALESLFITGYVFGHKDALKNL</sequence>
<dbReference type="AlphaFoldDB" id="A0A0F8ZEZ6"/>
<evidence type="ECO:0000313" key="1">
    <source>
        <dbReference type="EMBL" id="KKK65054.1"/>
    </source>
</evidence>
<proteinExistence type="predicted"/>
<comment type="caution">
    <text evidence="1">The sequence shown here is derived from an EMBL/GenBank/DDBJ whole genome shotgun (WGS) entry which is preliminary data.</text>
</comment>
<accession>A0A0F8ZEZ6</accession>
<name>A0A0F8ZEZ6_9ZZZZ</name>
<dbReference type="EMBL" id="LAZR01060741">
    <property type="protein sequence ID" value="KKK65054.1"/>
    <property type="molecule type" value="Genomic_DNA"/>
</dbReference>
<protein>
    <submittedName>
        <fullName evidence="1">Uncharacterized protein</fullName>
    </submittedName>
</protein>
<gene>
    <name evidence="1" type="ORF">LCGC14_2978000</name>
</gene>